<dbReference type="InterPro" id="IPR010071">
    <property type="entry name" value="AA_adenyl_dom"/>
</dbReference>
<reference evidence="3 4" key="1">
    <citation type="submission" date="2020-08" db="EMBL/GenBank/DDBJ databases">
        <title>Description of Xenorhabdus lircayensis sp. nov., the symbiotic bacterium associated with the entomopathogenic nematode Steirnernema unicornum.</title>
        <authorList>
            <person name="Castaneda-Alvarez C."/>
            <person name="Prodan S."/>
            <person name="Zamorano A."/>
            <person name="San-Blas E."/>
            <person name="Aballay E."/>
        </authorList>
    </citation>
    <scope>NUCLEOTIDE SEQUENCE [LARGE SCALE GENOMIC DNA]</scope>
    <source>
        <strain evidence="3 4">VLS</strain>
    </source>
</reference>
<feature type="non-terminal residue" evidence="3">
    <location>
        <position position="1"/>
    </location>
</feature>
<dbReference type="InterPro" id="IPR001242">
    <property type="entry name" value="Condensation_dom"/>
</dbReference>
<dbReference type="SUPFAM" id="SSF52777">
    <property type="entry name" value="CoA-dependent acyltransferases"/>
    <property type="match status" value="2"/>
</dbReference>
<dbReference type="InterPro" id="IPR045851">
    <property type="entry name" value="AMP-bd_C_sf"/>
</dbReference>
<dbReference type="CDD" id="cd19544">
    <property type="entry name" value="E-C_NRPS"/>
    <property type="match status" value="1"/>
</dbReference>
<name>A0ABS0UA88_9GAMM</name>
<evidence type="ECO:0000313" key="4">
    <source>
        <dbReference type="Proteomes" id="UP000696184"/>
    </source>
</evidence>
<feature type="domain" description="AMP-dependent synthetase/ligase" evidence="1">
    <location>
        <begin position="385"/>
        <end position="745"/>
    </location>
</feature>
<evidence type="ECO:0000259" key="1">
    <source>
        <dbReference type="Pfam" id="PF00501"/>
    </source>
</evidence>
<feature type="non-terminal residue" evidence="3">
    <location>
        <position position="834"/>
    </location>
</feature>
<dbReference type="SUPFAM" id="SSF56801">
    <property type="entry name" value="Acetyl-CoA synthetase-like"/>
    <property type="match status" value="1"/>
</dbReference>
<dbReference type="Gene3D" id="2.30.38.10">
    <property type="entry name" value="Luciferase, Domain 3"/>
    <property type="match status" value="1"/>
</dbReference>
<dbReference type="CDD" id="cd05930">
    <property type="entry name" value="A_NRPS"/>
    <property type="match status" value="1"/>
</dbReference>
<accession>A0ABS0UA88</accession>
<sequence length="834" mass="92581">RIDTFVPNNEQDIPSQLLAHTDPHQRRLDISQAPLFAANIAHDPIQNEWLLALCFHHLVSDHMTLELIIAEISELLHSDAKNSYSKNKHAENLPVTLPYRHFVAQSLRVPASEHETYFRDVLADVDAPTAPFGIRDVHSGDRQVTEATQSLDTALAQAIRTQARRQGISPSVLFHIAWAQVLAKVSGRDDVVFGTVLLGRMQGSAGIERALGVFINTLPIRVTLAGLDVLNVVQETYRSLSALFEHEQAPLALAQRCSGVAPPLPLFSTLLNYRHSKPDSTHTTWEGIRLLAAQERTHYPISLSVDDLGKEFQLVAQAMSDIDPASLLAYMITALTGLVDALETHPQRPIATISILPATERQQLLVDFNATQSDFPQDALIHQLFENQVQRSPEATAVVFEEQSLSYHELNRRANQLAHHLIAFGVRPDDRVAIYVKRSLDMLIGLLGILKASAGYVPLDPEYPTERLAYILSDCAPKLLLTQQHLQHRLSTDVPVWIMDNDDHLAAVEHQSVQNPEPHQQGLAPHHLAYVIYTSGSTGQPKGVMIEHHNVVNFVHVQCQTNALTPSDRVLQLTSVAFDTTVSDIFATLTAGATLVLRPDHLRLPDIIFSQFLQQQEITVSDLPTAFWHLWVQEMAAGRCGFSPSLRLVIVGGEKAELRHFNTWQSLPETQSCQWINSYGPTETTVIATVLKLDNRSPCVTDIIPIGYPLANTSLYILDTQGQPVPIGVAGEIYIGGAGVARGYLNRPELTAERFVPDLFSGAPETRMYKTGDLGRWLPDGNIEYLGRNDFQVKLRGFRIELGEIETQLVQCHGVREAVVIARGDDTDQKRLVA</sequence>
<dbReference type="InterPro" id="IPR020845">
    <property type="entry name" value="AMP-binding_CS"/>
</dbReference>
<comment type="caution">
    <text evidence="3">The sequence shown here is derived from an EMBL/GenBank/DDBJ whole genome shotgun (WGS) entry which is preliminary data.</text>
</comment>
<dbReference type="NCBIfam" id="TIGR01733">
    <property type="entry name" value="AA-adenyl-dom"/>
    <property type="match status" value="1"/>
</dbReference>
<evidence type="ECO:0000313" key="3">
    <source>
        <dbReference type="EMBL" id="MBI6550804.1"/>
    </source>
</evidence>
<dbReference type="PROSITE" id="PS00455">
    <property type="entry name" value="AMP_BINDING"/>
    <property type="match status" value="1"/>
</dbReference>
<protein>
    <submittedName>
        <fullName evidence="3">Amino acid adenylation domain-containing protein</fullName>
    </submittedName>
</protein>
<feature type="domain" description="Condensation" evidence="2">
    <location>
        <begin position="24"/>
        <end position="365"/>
    </location>
</feature>
<dbReference type="Proteomes" id="UP000696184">
    <property type="component" value="Unassembled WGS sequence"/>
</dbReference>
<dbReference type="InterPro" id="IPR023213">
    <property type="entry name" value="CAT-like_dom_sf"/>
</dbReference>
<dbReference type="Gene3D" id="3.30.559.10">
    <property type="entry name" value="Chloramphenicol acetyltransferase-like domain"/>
    <property type="match status" value="1"/>
</dbReference>
<dbReference type="Gene3D" id="3.40.50.980">
    <property type="match status" value="2"/>
</dbReference>
<dbReference type="EMBL" id="JACOII010000101">
    <property type="protein sequence ID" value="MBI6550804.1"/>
    <property type="molecule type" value="Genomic_DNA"/>
</dbReference>
<dbReference type="Gene3D" id="3.30.559.30">
    <property type="entry name" value="Nonribosomal peptide synthetase, condensation domain"/>
    <property type="match status" value="1"/>
</dbReference>
<keyword evidence="4" id="KW-1185">Reference proteome</keyword>
<dbReference type="Pfam" id="PF00668">
    <property type="entry name" value="Condensation"/>
    <property type="match status" value="1"/>
</dbReference>
<organism evidence="3 4">
    <name type="scientific">Xenorhabdus lircayensis</name>
    <dbReference type="NCBI Taxonomy" id="2763499"/>
    <lineage>
        <taxon>Bacteria</taxon>
        <taxon>Pseudomonadati</taxon>
        <taxon>Pseudomonadota</taxon>
        <taxon>Gammaproteobacteria</taxon>
        <taxon>Enterobacterales</taxon>
        <taxon>Morganellaceae</taxon>
        <taxon>Xenorhabdus</taxon>
    </lineage>
</organism>
<proteinExistence type="predicted"/>
<dbReference type="Pfam" id="PF00501">
    <property type="entry name" value="AMP-binding"/>
    <property type="match status" value="1"/>
</dbReference>
<evidence type="ECO:0000259" key="2">
    <source>
        <dbReference type="Pfam" id="PF00668"/>
    </source>
</evidence>
<dbReference type="PANTHER" id="PTHR45527:SF1">
    <property type="entry name" value="FATTY ACID SYNTHASE"/>
    <property type="match status" value="1"/>
</dbReference>
<dbReference type="InterPro" id="IPR000873">
    <property type="entry name" value="AMP-dep_synth/lig_dom"/>
</dbReference>
<dbReference type="RefSeq" id="WP_198691545.1">
    <property type="nucleotide sequence ID" value="NZ_CAWPUD010000004.1"/>
</dbReference>
<gene>
    <name evidence="3" type="ORF">H8A87_19565</name>
</gene>
<dbReference type="PANTHER" id="PTHR45527">
    <property type="entry name" value="NONRIBOSOMAL PEPTIDE SYNTHETASE"/>
    <property type="match status" value="1"/>
</dbReference>
<dbReference type="Gene3D" id="3.30.300.30">
    <property type="match status" value="1"/>
</dbReference>